<evidence type="ECO:0000313" key="2">
    <source>
        <dbReference type="EMBL" id="RMZ96269.1"/>
    </source>
</evidence>
<name>A0A3M7PBC8_BRAPC</name>
<keyword evidence="1" id="KW-0812">Transmembrane</keyword>
<dbReference type="AlphaFoldDB" id="A0A3M7PBC8"/>
<comment type="caution">
    <text evidence="2">The sequence shown here is derived from an EMBL/GenBank/DDBJ whole genome shotgun (WGS) entry which is preliminary data.</text>
</comment>
<feature type="transmembrane region" description="Helical" evidence="1">
    <location>
        <begin position="21"/>
        <end position="38"/>
    </location>
</feature>
<dbReference type="EMBL" id="REGN01012291">
    <property type="protein sequence ID" value="RMZ96269.1"/>
    <property type="molecule type" value="Genomic_DNA"/>
</dbReference>
<keyword evidence="1" id="KW-1133">Transmembrane helix</keyword>
<gene>
    <name evidence="2" type="ORF">BpHYR1_004595</name>
</gene>
<organism evidence="2 3">
    <name type="scientific">Brachionus plicatilis</name>
    <name type="common">Marine rotifer</name>
    <name type="synonym">Brachionus muelleri</name>
    <dbReference type="NCBI Taxonomy" id="10195"/>
    <lineage>
        <taxon>Eukaryota</taxon>
        <taxon>Metazoa</taxon>
        <taxon>Spiralia</taxon>
        <taxon>Gnathifera</taxon>
        <taxon>Rotifera</taxon>
        <taxon>Eurotatoria</taxon>
        <taxon>Monogononta</taxon>
        <taxon>Pseudotrocha</taxon>
        <taxon>Ploima</taxon>
        <taxon>Brachionidae</taxon>
        <taxon>Brachionus</taxon>
    </lineage>
</organism>
<proteinExistence type="predicted"/>
<dbReference type="Proteomes" id="UP000276133">
    <property type="component" value="Unassembled WGS sequence"/>
</dbReference>
<protein>
    <submittedName>
        <fullName evidence="2">Uncharacterized protein</fullName>
    </submittedName>
</protein>
<evidence type="ECO:0000256" key="1">
    <source>
        <dbReference type="SAM" id="Phobius"/>
    </source>
</evidence>
<evidence type="ECO:0000313" key="3">
    <source>
        <dbReference type="Proteomes" id="UP000276133"/>
    </source>
</evidence>
<keyword evidence="3" id="KW-1185">Reference proteome</keyword>
<keyword evidence="1" id="KW-0472">Membrane</keyword>
<sequence>MGAELRNLKLRFKLKKNLVTFFFNFSTGHIENILFVYGSDLIVESMLNIQVKLSIFTKI</sequence>
<accession>A0A3M7PBC8</accession>
<reference evidence="2 3" key="1">
    <citation type="journal article" date="2018" name="Sci. Rep.">
        <title>Genomic signatures of local adaptation to the degree of environmental predictability in rotifers.</title>
        <authorList>
            <person name="Franch-Gras L."/>
            <person name="Hahn C."/>
            <person name="Garcia-Roger E.M."/>
            <person name="Carmona M.J."/>
            <person name="Serra M."/>
            <person name="Gomez A."/>
        </authorList>
    </citation>
    <scope>NUCLEOTIDE SEQUENCE [LARGE SCALE GENOMIC DNA]</scope>
    <source>
        <strain evidence="2">HYR1</strain>
    </source>
</reference>